<evidence type="ECO:0000313" key="2">
    <source>
        <dbReference type="Proteomes" id="UP000224130"/>
    </source>
</evidence>
<reference evidence="1 2" key="1">
    <citation type="submission" date="2017-10" db="EMBL/GenBank/DDBJ databases">
        <title>Sequencing the genomes of 1000 actinobacteria strains.</title>
        <authorList>
            <person name="Klenk H.-P."/>
        </authorList>
    </citation>
    <scope>NUCLEOTIDE SEQUENCE [LARGE SCALE GENOMIC DNA]</scope>
    <source>
        <strain evidence="1 2">DSM 21863</strain>
    </source>
</reference>
<accession>A0A2A9EYH7</accession>
<protein>
    <submittedName>
        <fullName evidence="1">Uncharacterized protein</fullName>
    </submittedName>
</protein>
<sequence>MGYFSSWDDLMDSMVWITLLSTADERLTVNQGSGKFCMTTPVQFYVGDAMVGTMDPRIVLSENNMLVITAIPGGGC</sequence>
<gene>
    <name evidence="1" type="ORF">ATJ88_2038</name>
</gene>
<name>A0A2A9EYH7_9MICO</name>
<organism evidence="1 2">
    <name type="scientific">Isoptericola jiangsuensis</name>
    <dbReference type="NCBI Taxonomy" id="548579"/>
    <lineage>
        <taxon>Bacteria</taxon>
        <taxon>Bacillati</taxon>
        <taxon>Actinomycetota</taxon>
        <taxon>Actinomycetes</taxon>
        <taxon>Micrococcales</taxon>
        <taxon>Promicromonosporaceae</taxon>
        <taxon>Isoptericola</taxon>
    </lineage>
</organism>
<proteinExistence type="predicted"/>
<dbReference type="Proteomes" id="UP000224130">
    <property type="component" value="Unassembled WGS sequence"/>
</dbReference>
<dbReference type="AlphaFoldDB" id="A0A2A9EYH7"/>
<dbReference type="EMBL" id="PDJJ01000001">
    <property type="protein sequence ID" value="PFG43352.1"/>
    <property type="molecule type" value="Genomic_DNA"/>
</dbReference>
<comment type="caution">
    <text evidence="1">The sequence shown here is derived from an EMBL/GenBank/DDBJ whole genome shotgun (WGS) entry which is preliminary data.</text>
</comment>
<evidence type="ECO:0000313" key="1">
    <source>
        <dbReference type="EMBL" id="PFG43352.1"/>
    </source>
</evidence>
<keyword evidence="2" id="KW-1185">Reference proteome</keyword>